<dbReference type="GO" id="GO:0097745">
    <property type="term" value="P:mitochondrial tRNA 5'-end processing"/>
    <property type="evidence" value="ECO:0007669"/>
    <property type="project" value="TreeGrafter"/>
</dbReference>
<accession>A0AAV5WMM3</accession>
<dbReference type="GO" id="GO:0070131">
    <property type="term" value="P:positive regulation of mitochondrial translation"/>
    <property type="evidence" value="ECO:0007669"/>
    <property type="project" value="TreeGrafter"/>
</dbReference>
<evidence type="ECO:0000256" key="4">
    <source>
        <dbReference type="SAM" id="MobiDB-lite"/>
    </source>
</evidence>
<dbReference type="Gene3D" id="3.40.1280.30">
    <property type="match status" value="1"/>
</dbReference>
<dbReference type="GO" id="GO:0005654">
    <property type="term" value="C:nucleoplasm"/>
    <property type="evidence" value="ECO:0007669"/>
    <property type="project" value="TreeGrafter"/>
</dbReference>
<reference evidence="6" key="1">
    <citation type="submission" date="2023-10" db="EMBL/GenBank/DDBJ databases">
        <title>Genome assembly of Pristionchus species.</title>
        <authorList>
            <person name="Yoshida K."/>
            <person name="Sommer R.J."/>
        </authorList>
    </citation>
    <scope>NUCLEOTIDE SEQUENCE</scope>
    <source>
        <strain evidence="6">RS5133</strain>
    </source>
</reference>
<comment type="caution">
    <text evidence="6">The sequence shown here is derived from an EMBL/GenBank/DDBJ whole genome shotgun (WGS) entry which is preliminary data.</text>
</comment>
<sequence length="373" mass="43460">VIKGWMEQCRRQVENVFRYLKWRAGRAVDRHETVTPIQWREKKCVEIPNSLLREGTTSDERRQLEGIQREIELYSSLSDYFPKKKLSETAWKTLMNSETLKQRIDHIKFLRLNEIKAEKDMERKEKIKEERRKEQEEEETESSECRQSLFVTTGWRYRDRYERVVRALRSERGLPEPVPRLVIDCRFLPLLSPRGANLTAKQIQFLAIENRERSVPWPLTLASFDENNETLKRLKERNLSVLSASPDAKPDVSAKNLKDLFPPADCVYLSPDGEEEMEEVEDDKVYVIGGIVDRVAEHGISKKASKDAADGDGIKSVRLPIDRYVKWQSGARFLTLTAVMGILQEVHERGGKGEKAWEEAMKRYIPARNIRTV</sequence>
<organism evidence="6 7">
    <name type="scientific">Pristionchus fissidentatus</name>
    <dbReference type="NCBI Taxonomy" id="1538716"/>
    <lineage>
        <taxon>Eukaryota</taxon>
        <taxon>Metazoa</taxon>
        <taxon>Ecdysozoa</taxon>
        <taxon>Nematoda</taxon>
        <taxon>Chromadorea</taxon>
        <taxon>Rhabditida</taxon>
        <taxon>Rhabditina</taxon>
        <taxon>Diplogasteromorpha</taxon>
        <taxon>Diplogasteroidea</taxon>
        <taxon>Neodiplogasteridae</taxon>
        <taxon>Pristionchus</taxon>
    </lineage>
</organism>
<keyword evidence="7" id="KW-1185">Reference proteome</keyword>
<feature type="region of interest" description="Disordered" evidence="4">
    <location>
        <begin position="121"/>
        <end position="143"/>
    </location>
</feature>
<evidence type="ECO:0000256" key="2">
    <source>
        <dbReference type="ARBA" id="ARBA00022679"/>
    </source>
</evidence>
<dbReference type="EMBL" id="BTSY01000006">
    <property type="protein sequence ID" value="GMT32282.1"/>
    <property type="molecule type" value="Genomic_DNA"/>
</dbReference>
<evidence type="ECO:0000256" key="1">
    <source>
        <dbReference type="ARBA" id="ARBA00022603"/>
    </source>
</evidence>
<keyword evidence="3" id="KW-0949">S-adenosyl-L-methionine</keyword>
<feature type="non-terminal residue" evidence="6">
    <location>
        <position position="373"/>
    </location>
</feature>
<feature type="non-terminal residue" evidence="6">
    <location>
        <position position="1"/>
    </location>
</feature>
<dbReference type="InterPro" id="IPR038459">
    <property type="entry name" value="MT_TRM10-typ_sf"/>
</dbReference>
<dbReference type="GO" id="GO:0008168">
    <property type="term" value="F:methyltransferase activity"/>
    <property type="evidence" value="ECO:0007669"/>
    <property type="project" value="UniProtKB-KW"/>
</dbReference>
<protein>
    <recommendedName>
        <fullName evidence="5">SAM-dependent MTase TRM10-type domain-containing protein</fullName>
    </recommendedName>
</protein>
<feature type="domain" description="SAM-dependent MTase TRM10-type" evidence="5">
    <location>
        <begin position="166"/>
        <end position="372"/>
    </location>
</feature>
<evidence type="ECO:0000313" key="6">
    <source>
        <dbReference type="EMBL" id="GMT32282.1"/>
    </source>
</evidence>
<dbReference type="InterPro" id="IPR007356">
    <property type="entry name" value="tRNA_m1G_MeTrfase_euk"/>
</dbReference>
<evidence type="ECO:0000313" key="7">
    <source>
        <dbReference type="Proteomes" id="UP001432322"/>
    </source>
</evidence>
<proteinExistence type="predicted"/>
<dbReference type="PANTHER" id="PTHR13563">
    <property type="entry name" value="TRNA (GUANINE-9-) METHYLTRANSFERASE"/>
    <property type="match status" value="1"/>
</dbReference>
<evidence type="ECO:0000256" key="3">
    <source>
        <dbReference type="ARBA" id="ARBA00022691"/>
    </source>
</evidence>
<dbReference type="GO" id="GO:0032259">
    <property type="term" value="P:methylation"/>
    <property type="evidence" value="ECO:0007669"/>
    <property type="project" value="UniProtKB-KW"/>
</dbReference>
<dbReference type="GO" id="GO:0005739">
    <property type="term" value="C:mitochondrion"/>
    <property type="evidence" value="ECO:0007669"/>
    <property type="project" value="TreeGrafter"/>
</dbReference>
<dbReference type="InterPro" id="IPR028564">
    <property type="entry name" value="MT_TRM10-typ"/>
</dbReference>
<name>A0AAV5WMM3_9BILA</name>
<dbReference type="PANTHER" id="PTHR13563:SF5">
    <property type="entry name" value="TRNA METHYLTRANSFERASE 10 HOMOLOG C"/>
    <property type="match status" value="1"/>
</dbReference>
<dbReference type="PROSITE" id="PS51675">
    <property type="entry name" value="SAM_MT_TRM10"/>
    <property type="match status" value="1"/>
</dbReference>
<dbReference type="GO" id="GO:0000049">
    <property type="term" value="F:tRNA binding"/>
    <property type="evidence" value="ECO:0007669"/>
    <property type="project" value="TreeGrafter"/>
</dbReference>
<evidence type="ECO:0000259" key="5">
    <source>
        <dbReference type="PROSITE" id="PS51675"/>
    </source>
</evidence>
<dbReference type="Proteomes" id="UP001432322">
    <property type="component" value="Unassembled WGS sequence"/>
</dbReference>
<keyword evidence="1" id="KW-0489">Methyltransferase</keyword>
<keyword evidence="2" id="KW-0808">Transferase</keyword>
<dbReference type="AlphaFoldDB" id="A0AAV5WMM3"/>
<feature type="compositionally biased region" description="Basic and acidic residues" evidence="4">
    <location>
        <begin position="121"/>
        <end position="135"/>
    </location>
</feature>
<gene>
    <name evidence="6" type="ORF">PFISCL1PPCAC_23579</name>
</gene>